<feature type="compositionally biased region" description="Basic and acidic residues" evidence="3">
    <location>
        <begin position="527"/>
        <end position="538"/>
    </location>
</feature>
<dbReference type="FunFam" id="2.130.10.10:FF:000118">
    <property type="entry name" value="Cleavage and polyadenylation specificity factor subunit 1"/>
    <property type="match status" value="1"/>
</dbReference>
<accession>A0AA35SRG9</accession>
<comment type="subcellular location">
    <subcellularLocation>
        <location evidence="1">Nucleus</location>
    </subcellularLocation>
</comment>
<evidence type="ECO:0000256" key="2">
    <source>
        <dbReference type="ARBA" id="ARBA00023242"/>
    </source>
</evidence>
<dbReference type="PANTHER" id="PTHR10644">
    <property type="entry name" value="DNA REPAIR/RNA PROCESSING CPSF FAMILY"/>
    <property type="match status" value="1"/>
</dbReference>
<evidence type="ECO:0000256" key="3">
    <source>
        <dbReference type="SAM" id="MobiDB-lite"/>
    </source>
</evidence>
<dbReference type="Gene3D" id="2.130.10.10">
    <property type="entry name" value="YVTN repeat-like/Quinoprotein amine dehydrogenase"/>
    <property type="match status" value="2"/>
</dbReference>
<dbReference type="EMBL" id="CASHTH010002758">
    <property type="protein sequence ID" value="CAI8034925.1"/>
    <property type="molecule type" value="Genomic_DNA"/>
</dbReference>
<evidence type="ECO:0000259" key="6">
    <source>
        <dbReference type="Pfam" id="PF23726"/>
    </source>
</evidence>
<sequence length="1469" mass="162503">MYAIYRELHPPTGVEHCIECNFFGPKRKSLAVAAASVLKVYDLCPVKSGGDKNGEASGSSKLLQVANYSLYGCVQSMEKVRLLHSKRDTLLLSFNDAKLSAVEFDPETNRLKTMSLHCFEDEDLRGGLLHNPSVPVVRVDPEGRCAAMLLYGAHLAILPFKHADVGLDEHDPDTPLIASEHNDIQASYTVSLRDLSERVSSVKDIQFLHGYNNPTLFILYEPTPTWAGRISLRKDTCNIVAISLNTSEKSSPVIWHSHSLPYDCTYALPVPQPIGGMLLLGANSILYLNQSSPTLGISLNSISDVSTNFPLRNPAGNVAITMDCSHSAFITPEQLVVALKGGEIYLLTLVPDGMRGIRNILFEKAAAAVLTSCICTLGSQYIFLGSRLGNSLLLKYTVKASRGAEDLEPPVKKAKTESVSVGEDPDELEVYGTDTTTGPMLTSYKFEVCDSLLNIGPIADATIGNPDFISVQFADKGGPDLELVTCSGHAKNGALCILQRSVRPQVVTTFELPGCTDMWTVLSNSEPSKKEEEKKKEGEEEVEKGDEGEGEEKRESGGRGGGGGEGEHAYLLLSRSDSTMVLRTGQEIAELDSSGFATQAPTVYAGNLGGSKYIVQVTATDVRLLMDVHQICRIPLDRGGGVRACDLCDPYAVILLVDGTVAVVEVVEKGGGGDGEDGQEEAILQLTWPDIKKGSKVTLLSSYTDKSGLFTLEVGEEDDGDDNEGEVPGPDHSKELFPPSTEWPQTKMEVEEEDELLYGDIDALTNREKGRLSENVDVKKENRIYKGGRRADTQWCVLSREDGSVELYSVPEFKLVFSVRNFSSAPNTLKDSGAWPPQQSPHPVAASSKTKSKSTDRPVGVGELLLLGVESHVGGSAHPYLLALLDNELVVYRAFRYRQTEKKDHLQLRFSKVLHKTILHDRKKSKLDKQLSRQGLGPEEEKQESSKFVPRLRVFTNIASYTGVFVCGPYPHWIFLSGRGGMYVHPMFIDGPVTSFASFHNINCPHGFLYFNSEGELRISVLPVHLSYDSHWPVRKIPIRSTPHFISYHTKSKVHALVTSEQSDMTEMAVLNEDGTDSTQPLDRDPMFVAPVVDRFHLQLFSPASWEVVPNTKFSLEDNEHVTAMKVMLLRSLETMSGRKEYIVMGTTYICSEDTSNVGKIYVFDVLDVIPEPGKPLTKNKLKCLYNQEQKGIVSSLEVVDGLILSCMGQKIFMWNFKDNKDLVGVAFIDTEIYSHRAVSLKNFVVIGDVHHSIQLLKYKESRRTLSLVSQDPQPVDVYANEYLIDGNQMGIVVSDSDQNLIIYQYQPEAPESGGGKYLIRQGDINVGSHVNVMFRLRCHTSAPLGSPHEMQVLMQDRRHTTYFATLDGSVGYLLPLPETTFRRLKMLQIKLVQGLSHNAGLNPKAFRAFQTHHQYLCSPQHRILDGELLWRYIQLSRKEKADFAKQIGTSVGQILEDLKEVDKVSAHF</sequence>
<dbReference type="InterPro" id="IPR050358">
    <property type="entry name" value="RSE1/DDB1/CFT1"/>
</dbReference>
<dbReference type="Proteomes" id="UP001174909">
    <property type="component" value="Unassembled WGS sequence"/>
</dbReference>
<evidence type="ECO:0000313" key="7">
    <source>
        <dbReference type="EMBL" id="CAI8034925.1"/>
    </source>
</evidence>
<dbReference type="Gene3D" id="1.10.150.910">
    <property type="match status" value="1"/>
</dbReference>
<evidence type="ECO:0000256" key="1">
    <source>
        <dbReference type="ARBA" id="ARBA00004123"/>
    </source>
</evidence>
<dbReference type="Pfam" id="PF23726">
    <property type="entry name" value="Beta-prop_RSE1_2nd"/>
    <property type="match status" value="1"/>
</dbReference>
<feature type="region of interest" description="Disordered" evidence="3">
    <location>
        <begin position="409"/>
        <end position="433"/>
    </location>
</feature>
<evidence type="ECO:0000259" key="5">
    <source>
        <dbReference type="Pfam" id="PF10433"/>
    </source>
</evidence>
<feature type="domain" description="RSE1/DDB1/CPSF1 C-terminal" evidence="4">
    <location>
        <begin position="1096"/>
        <end position="1434"/>
    </location>
</feature>
<feature type="region of interest" description="Disordered" evidence="3">
    <location>
        <begin position="714"/>
        <end position="740"/>
    </location>
</feature>
<dbReference type="SUPFAM" id="SSF50978">
    <property type="entry name" value="WD40 repeat-like"/>
    <property type="match status" value="1"/>
</dbReference>
<dbReference type="InterPro" id="IPR018846">
    <property type="entry name" value="Beta-prop_RSE1/DDB1/CPSF1_1st"/>
</dbReference>
<dbReference type="GO" id="GO:0003676">
    <property type="term" value="F:nucleic acid binding"/>
    <property type="evidence" value="ECO:0007669"/>
    <property type="project" value="InterPro"/>
</dbReference>
<protein>
    <submittedName>
        <fullName evidence="7">Cleavage and polyadenylation specificity factor subunit 1</fullName>
    </submittedName>
</protein>
<dbReference type="InterPro" id="IPR036322">
    <property type="entry name" value="WD40_repeat_dom_sf"/>
</dbReference>
<gene>
    <name evidence="7" type="ORF">GBAR_LOCUS19614</name>
</gene>
<keyword evidence="8" id="KW-1185">Reference proteome</keyword>
<organism evidence="7 8">
    <name type="scientific">Geodia barretti</name>
    <name type="common">Barrett's horny sponge</name>
    <dbReference type="NCBI Taxonomy" id="519541"/>
    <lineage>
        <taxon>Eukaryota</taxon>
        <taxon>Metazoa</taxon>
        <taxon>Porifera</taxon>
        <taxon>Demospongiae</taxon>
        <taxon>Heteroscleromorpha</taxon>
        <taxon>Tetractinellida</taxon>
        <taxon>Astrophorina</taxon>
        <taxon>Geodiidae</taxon>
        <taxon>Geodia</taxon>
    </lineage>
</organism>
<comment type="caution">
    <text evidence="7">The sequence shown here is derived from an EMBL/GenBank/DDBJ whole genome shotgun (WGS) entry which is preliminary data.</text>
</comment>
<feature type="compositionally biased region" description="Basic and acidic residues" evidence="3">
    <location>
        <begin position="545"/>
        <end position="557"/>
    </location>
</feature>
<dbReference type="GO" id="GO:0005634">
    <property type="term" value="C:nucleus"/>
    <property type="evidence" value="ECO:0007669"/>
    <property type="project" value="UniProtKB-SubCell"/>
</dbReference>
<feature type="domain" description="RSE1/DDB1/CPSF1 first beta-propeller" evidence="5">
    <location>
        <begin position="14"/>
        <end position="400"/>
    </location>
</feature>
<name>A0AA35SRG9_GEOBA</name>
<feature type="region of interest" description="Disordered" evidence="3">
    <location>
        <begin position="925"/>
        <end position="944"/>
    </location>
</feature>
<evidence type="ECO:0000313" key="8">
    <source>
        <dbReference type="Proteomes" id="UP001174909"/>
    </source>
</evidence>
<dbReference type="Pfam" id="PF03178">
    <property type="entry name" value="CPSF_A"/>
    <property type="match status" value="1"/>
</dbReference>
<proteinExistence type="predicted"/>
<feature type="domain" description="RSE1/DDB1/CPSF1 second beta-propeller" evidence="6">
    <location>
        <begin position="504"/>
        <end position="1021"/>
    </location>
</feature>
<reference evidence="7" key="1">
    <citation type="submission" date="2023-03" db="EMBL/GenBank/DDBJ databases">
        <authorList>
            <person name="Steffen K."/>
            <person name="Cardenas P."/>
        </authorList>
    </citation>
    <scope>NUCLEOTIDE SEQUENCE</scope>
</reference>
<dbReference type="FunFam" id="2.130.10.10:FF:000100">
    <property type="entry name" value="Cleavage and polyadenylation specificity factor subunit 1"/>
    <property type="match status" value="1"/>
</dbReference>
<dbReference type="Pfam" id="PF10433">
    <property type="entry name" value="Beta-prop_RSE1_1st"/>
    <property type="match status" value="1"/>
</dbReference>
<evidence type="ECO:0000259" key="4">
    <source>
        <dbReference type="Pfam" id="PF03178"/>
    </source>
</evidence>
<dbReference type="InterPro" id="IPR058543">
    <property type="entry name" value="Beta-prop_RSE1/DDB1/CPSF1_2nd"/>
</dbReference>
<feature type="region of interest" description="Disordered" evidence="3">
    <location>
        <begin position="520"/>
        <end position="568"/>
    </location>
</feature>
<dbReference type="InterPro" id="IPR004871">
    <property type="entry name" value="RSE1/DDB1/CPSF1_C"/>
</dbReference>
<feature type="region of interest" description="Disordered" evidence="3">
    <location>
        <begin position="830"/>
        <end position="857"/>
    </location>
</feature>
<feature type="compositionally biased region" description="Acidic residues" evidence="3">
    <location>
        <begin position="714"/>
        <end position="725"/>
    </location>
</feature>
<dbReference type="InterPro" id="IPR015943">
    <property type="entry name" value="WD40/YVTN_repeat-like_dom_sf"/>
</dbReference>
<keyword evidence="2" id="KW-0539">Nucleus</keyword>